<dbReference type="InterPro" id="IPR029044">
    <property type="entry name" value="Nucleotide-diphossugar_trans"/>
</dbReference>
<evidence type="ECO:0000259" key="2">
    <source>
        <dbReference type="Pfam" id="PF00535"/>
    </source>
</evidence>
<evidence type="ECO:0000313" key="3">
    <source>
        <dbReference type="EMBL" id="KXT80633.1"/>
    </source>
</evidence>
<comment type="similarity">
    <text evidence="1">Belongs to the glycosyltransferase 2 family.</text>
</comment>
<dbReference type="SUPFAM" id="SSF53448">
    <property type="entry name" value="Nucleotide-diphospho-sugar transferases"/>
    <property type="match status" value="1"/>
</dbReference>
<comment type="caution">
    <text evidence="3">The sequence shown here is derived from an EMBL/GenBank/DDBJ whole genome shotgun (WGS) entry which is preliminary data.</text>
</comment>
<sequence length="334" mass="39054">MKDCLLTIVMPSYNIQDYLSKGIQSFQQVDSKYKEKFEVLIVNDGSTDNTEKVAEEFLGKDPLLNGRVITKENGGHGSTINRGIQEAKGKFFKVIDGDDWVIPSEFEKFLDSLETTDAEMIITDFTEQHVYNGTAIRNDFIDKYEVGNIYTGIPDVRIPMHSVTYKTSILSKNNIRLSEKTFYVDMQYTLFPLEYVHSFVYWNYDVYQYYIGRPEQSMNIASMKRNVRHHLIVTNSILDYYSRIKDNNVLEKVVAAVLEYLISLQVDLSWMVDGSEMLSRELYSKIQQNSYNYIPTKRFDKLSYLNYRTNYILGFIFSLILKKYSKKKEKERGI</sequence>
<dbReference type="Pfam" id="PF00535">
    <property type="entry name" value="Glycos_transf_2"/>
    <property type="match status" value="1"/>
</dbReference>
<dbReference type="PANTHER" id="PTHR43685">
    <property type="entry name" value="GLYCOSYLTRANSFERASE"/>
    <property type="match status" value="1"/>
</dbReference>
<dbReference type="PATRIC" id="fig|1303.78.peg.1232"/>
<feature type="domain" description="Glycosyltransferase 2-like" evidence="2">
    <location>
        <begin position="7"/>
        <end position="129"/>
    </location>
</feature>
<protein>
    <submittedName>
        <fullName evidence="3">Glycosyltransferase</fullName>
    </submittedName>
</protein>
<gene>
    <name evidence="3" type="ORF">SORDD15_01165</name>
</gene>
<dbReference type="Gene3D" id="3.90.550.10">
    <property type="entry name" value="Spore Coat Polysaccharide Biosynthesis Protein SpsA, Chain A"/>
    <property type="match status" value="1"/>
</dbReference>
<reference evidence="3 4" key="1">
    <citation type="submission" date="2016-01" db="EMBL/GenBank/DDBJ databases">
        <title>Highly variable Streptococcus oralis are common among viridans streptococci isolated from primates.</title>
        <authorList>
            <person name="Denapaite D."/>
            <person name="Rieger M."/>
            <person name="Koendgen S."/>
            <person name="Brueckner R."/>
            <person name="Ochigava I."/>
            <person name="Kappeler P."/>
            <person name="Maetz-Rensing K."/>
            <person name="Leendertz F."/>
            <person name="Hakenbeck R."/>
        </authorList>
    </citation>
    <scope>NUCLEOTIDE SEQUENCE [LARGE SCALE GENOMIC DNA]</scope>
    <source>
        <strain evidence="3 4">DD15</strain>
    </source>
</reference>
<dbReference type="AlphaFoldDB" id="A0A139NXN2"/>
<dbReference type="InterPro" id="IPR050834">
    <property type="entry name" value="Glycosyltransf_2"/>
</dbReference>
<accession>A0A139NXN2</accession>
<dbReference type="EMBL" id="LQNX01000062">
    <property type="protein sequence ID" value="KXT80633.1"/>
    <property type="molecule type" value="Genomic_DNA"/>
</dbReference>
<dbReference type="Proteomes" id="UP000070678">
    <property type="component" value="Unassembled WGS sequence"/>
</dbReference>
<proteinExistence type="inferred from homology"/>
<dbReference type="CDD" id="cd00761">
    <property type="entry name" value="Glyco_tranf_GTA_type"/>
    <property type="match status" value="1"/>
</dbReference>
<evidence type="ECO:0000256" key="1">
    <source>
        <dbReference type="ARBA" id="ARBA00006739"/>
    </source>
</evidence>
<keyword evidence="3" id="KW-0808">Transferase</keyword>
<dbReference type="GO" id="GO:0016740">
    <property type="term" value="F:transferase activity"/>
    <property type="evidence" value="ECO:0007669"/>
    <property type="project" value="UniProtKB-KW"/>
</dbReference>
<organism evidence="3 4">
    <name type="scientific">Streptococcus oralis</name>
    <dbReference type="NCBI Taxonomy" id="1303"/>
    <lineage>
        <taxon>Bacteria</taxon>
        <taxon>Bacillati</taxon>
        <taxon>Bacillota</taxon>
        <taxon>Bacilli</taxon>
        <taxon>Lactobacillales</taxon>
        <taxon>Streptococcaceae</taxon>
        <taxon>Streptococcus</taxon>
    </lineage>
</organism>
<dbReference type="OrthoDB" id="396512at2"/>
<dbReference type="PANTHER" id="PTHR43685:SF11">
    <property type="entry name" value="GLYCOSYLTRANSFERASE TAGX-RELATED"/>
    <property type="match status" value="1"/>
</dbReference>
<evidence type="ECO:0000313" key="4">
    <source>
        <dbReference type="Proteomes" id="UP000070678"/>
    </source>
</evidence>
<name>A0A139NXN2_STROR</name>
<dbReference type="RefSeq" id="WP_061415456.1">
    <property type="nucleotide sequence ID" value="NZ_KQ969521.1"/>
</dbReference>
<dbReference type="InterPro" id="IPR001173">
    <property type="entry name" value="Glyco_trans_2-like"/>
</dbReference>